<evidence type="ECO:0000313" key="2">
    <source>
        <dbReference type="Proteomes" id="UP001501725"/>
    </source>
</evidence>
<dbReference type="Pfam" id="PF26622">
    <property type="entry name" value="DUF8199"/>
    <property type="match status" value="1"/>
</dbReference>
<protein>
    <submittedName>
        <fullName evidence="1">Uncharacterized protein</fullName>
    </submittedName>
</protein>
<proteinExistence type="predicted"/>
<dbReference type="InterPro" id="IPR058060">
    <property type="entry name" value="HYC_CC_PP"/>
</dbReference>
<comment type="caution">
    <text evidence="1">The sequence shown here is derived from an EMBL/GenBank/DDBJ whole genome shotgun (WGS) entry which is preliminary data.</text>
</comment>
<name>A0ABP8GM24_9BACT</name>
<dbReference type="Proteomes" id="UP001501725">
    <property type="component" value="Unassembled WGS sequence"/>
</dbReference>
<sequence>MKKAITIFVLAAYFLVSSGFVVNLHFCMDRFDSWELGASDRHECGTCGMKVKKGACCHDEVKVVKVQQDATGAYYALLSLMAPAEVPSFASLFLVPELVPAQAITPPAHGPPLLSRQDTYLRNCVFRL</sequence>
<gene>
    <name evidence="1" type="ORF">GCM10023184_15540</name>
</gene>
<dbReference type="InterPro" id="IPR058512">
    <property type="entry name" value="DUF8199"/>
</dbReference>
<dbReference type="EMBL" id="BAABGY010000006">
    <property type="protein sequence ID" value="GAA4326734.1"/>
    <property type="molecule type" value="Genomic_DNA"/>
</dbReference>
<accession>A0ABP8GM24</accession>
<dbReference type="NCBIfam" id="NF047658">
    <property type="entry name" value="HYC_CC_PP"/>
    <property type="match status" value="1"/>
</dbReference>
<reference evidence="2" key="1">
    <citation type="journal article" date="2019" name="Int. J. Syst. Evol. Microbiol.">
        <title>The Global Catalogue of Microorganisms (GCM) 10K type strain sequencing project: providing services to taxonomists for standard genome sequencing and annotation.</title>
        <authorList>
            <consortium name="The Broad Institute Genomics Platform"/>
            <consortium name="The Broad Institute Genome Sequencing Center for Infectious Disease"/>
            <person name="Wu L."/>
            <person name="Ma J."/>
        </authorList>
    </citation>
    <scope>NUCLEOTIDE SEQUENCE [LARGE SCALE GENOMIC DNA]</scope>
    <source>
        <strain evidence="2">JCM 17919</strain>
    </source>
</reference>
<dbReference type="RefSeq" id="WP_345254844.1">
    <property type="nucleotide sequence ID" value="NZ_BAABGY010000006.1"/>
</dbReference>
<keyword evidence="2" id="KW-1185">Reference proteome</keyword>
<organism evidence="1 2">
    <name type="scientific">Flaviaesturariibacter amylovorans</name>
    <dbReference type="NCBI Taxonomy" id="1084520"/>
    <lineage>
        <taxon>Bacteria</taxon>
        <taxon>Pseudomonadati</taxon>
        <taxon>Bacteroidota</taxon>
        <taxon>Chitinophagia</taxon>
        <taxon>Chitinophagales</taxon>
        <taxon>Chitinophagaceae</taxon>
        <taxon>Flaviaestuariibacter</taxon>
    </lineage>
</organism>
<evidence type="ECO:0000313" key="1">
    <source>
        <dbReference type="EMBL" id="GAA4326734.1"/>
    </source>
</evidence>